<dbReference type="OrthoDB" id="3219396at2759"/>
<dbReference type="Pfam" id="PF12937">
    <property type="entry name" value="F-box-like"/>
    <property type="match status" value="1"/>
</dbReference>
<dbReference type="SUPFAM" id="SSF81383">
    <property type="entry name" value="F-box domain"/>
    <property type="match status" value="1"/>
</dbReference>
<dbReference type="GeneTree" id="ENSGT00390000017498"/>
<dbReference type="Gene3D" id="1.20.1280.50">
    <property type="match status" value="1"/>
</dbReference>
<name>A0A3P8VS77_CYNSE</name>
<dbReference type="Proteomes" id="UP000265120">
    <property type="component" value="Chromosome 3"/>
</dbReference>
<evidence type="ECO:0000259" key="1">
    <source>
        <dbReference type="PROSITE" id="PS50181"/>
    </source>
</evidence>
<dbReference type="FunCoup" id="A0A3P8VS77">
    <property type="interactions" value="777"/>
</dbReference>
<dbReference type="Ensembl" id="ENSCSET00000016347.1">
    <property type="protein sequence ID" value="ENSCSEP00000016141.1"/>
    <property type="gene ID" value="ENSCSEG00000010388.1"/>
</dbReference>
<dbReference type="CDD" id="cd22093">
    <property type="entry name" value="F-box_FBXO15"/>
    <property type="match status" value="1"/>
</dbReference>
<feature type="domain" description="F-box" evidence="1">
    <location>
        <begin position="24"/>
        <end position="70"/>
    </location>
</feature>
<dbReference type="SMART" id="SM00256">
    <property type="entry name" value="FBOX"/>
    <property type="match status" value="1"/>
</dbReference>
<dbReference type="CTD" id="201456"/>
<dbReference type="InterPro" id="IPR001810">
    <property type="entry name" value="F-box_dom"/>
</dbReference>
<dbReference type="InParanoid" id="A0A3P8VS77"/>
<dbReference type="KEGG" id="csem:103376989"/>
<protein>
    <submittedName>
        <fullName evidence="2">F-box protein 15</fullName>
    </submittedName>
</protein>
<evidence type="ECO:0000313" key="2">
    <source>
        <dbReference type="Ensembl" id="ENSCSEP00000016141.1"/>
    </source>
</evidence>
<dbReference type="PROSITE" id="PS50181">
    <property type="entry name" value="FBOX"/>
    <property type="match status" value="1"/>
</dbReference>
<proteinExistence type="predicted"/>
<accession>A0A3P8VS77</accession>
<dbReference type="RefSeq" id="XP_008305814.1">
    <property type="nucleotide sequence ID" value="XM_008307592.3"/>
</dbReference>
<dbReference type="InterPro" id="IPR036047">
    <property type="entry name" value="F-box-like_dom_sf"/>
</dbReference>
<reference evidence="2 3" key="1">
    <citation type="journal article" date="2014" name="Nat. Genet.">
        <title>Whole-genome sequence of a flatfish provides insights into ZW sex chromosome evolution and adaptation to a benthic lifestyle.</title>
        <authorList>
            <person name="Chen S."/>
            <person name="Zhang G."/>
            <person name="Shao C."/>
            <person name="Huang Q."/>
            <person name="Liu G."/>
            <person name="Zhang P."/>
            <person name="Song W."/>
            <person name="An N."/>
            <person name="Chalopin D."/>
            <person name="Volff J.N."/>
            <person name="Hong Y."/>
            <person name="Li Q."/>
            <person name="Sha Z."/>
            <person name="Zhou H."/>
            <person name="Xie M."/>
            <person name="Yu Q."/>
            <person name="Liu Y."/>
            <person name="Xiang H."/>
            <person name="Wang N."/>
            <person name="Wu K."/>
            <person name="Yang C."/>
            <person name="Zhou Q."/>
            <person name="Liao X."/>
            <person name="Yang L."/>
            <person name="Hu Q."/>
            <person name="Zhang J."/>
            <person name="Meng L."/>
            <person name="Jin L."/>
            <person name="Tian Y."/>
            <person name="Lian J."/>
            <person name="Yang J."/>
            <person name="Miao G."/>
            <person name="Liu S."/>
            <person name="Liang Z."/>
            <person name="Yan F."/>
            <person name="Li Y."/>
            <person name="Sun B."/>
            <person name="Zhang H."/>
            <person name="Zhang J."/>
            <person name="Zhu Y."/>
            <person name="Du M."/>
            <person name="Zhao Y."/>
            <person name="Schartl M."/>
            <person name="Tang Q."/>
            <person name="Wang J."/>
        </authorList>
    </citation>
    <scope>NUCLEOTIDE SEQUENCE</scope>
</reference>
<sequence>MASRVFSVMLRSTQKFKRAGKPPKNFLERLPSEILIKILSYLDASTLFTLSVVSKHFHTLANDNLLWRNIYLAEFGKDEKKRLKRVDDVLLKMAKMELQKCADGHWKLLFFKTLAACDMNKWKRRLRVISQHTGLPSQTEQVLRNLNVTWELTVSDKSGREDTLELRLCQFCETSVYLCFEAGGCSLSYQQISTLQLHGVRRIALSCPGLKNPGWRSLMAKFNMQTLSKNAQLIGQDKLIQLKLLQPGIIVCTWKGQHSIAFIMLTLHYYRLVERSIQGSPISPFVESIDRPPFDDVDPQYGLHGYQLHIVLHNTMDTLMSERFTQLSCHRTEIREGLIRLTAISKTNLSLHTRLTGNINLPWRCEVLKAAVENCCIMSLTLLDEFRKPFWCISSPVFLKPENVSASYDYDGDHFQIHYSHPDGLVKIGLVWLMEQKQFVVISLKIYVSVSKVNEHFHREY</sequence>
<dbReference type="AlphaFoldDB" id="A0A3P8VS77"/>
<evidence type="ECO:0000313" key="3">
    <source>
        <dbReference type="Proteomes" id="UP000265120"/>
    </source>
</evidence>
<dbReference type="PANTHER" id="PTHR46731:SF1">
    <property type="entry name" value="F-BOX ONLY PROTEIN 15"/>
    <property type="match status" value="1"/>
</dbReference>
<dbReference type="STRING" id="244447.ENSCSEP00000016141"/>
<organism evidence="2 3">
    <name type="scientific">Cynoglossus semilaevis</name>
    <name type="common">Tongue sole</name>
    <dbReference type="NCBI Taxonomy" id="244447"/>
    <lineage>
        <taxon>Eukaryota</taxon>
        <taxon>Metazoa</taxon>
        <taxon>Chordata</taxon>
        <taxon>Craniata</taxon>
        <taxon>Vertebrata</taxon>
        <taxon>Euteleostomi</taxon>
        <taxon>Actinopterygii</taxon>
        <taxon>Neopterygii</taxon>
        <taxon>Teleostei</taxon>
        <taxon>Neoteleostei</taxon>
        <taxon>Acanthomorphata</taxon>
        <taxon>Carangaria</taxon>
        <taxon>Pleuronectiformes</taxon>
        <taxon>Pleuronectoidei</taxon>
        <taxon>Cynoglossidae</taxon>
        <taxon>Cynoglossinae</taxon>
        <taxon>Cynoglossus</taxon>
    </lineage>
</organism>
<keyword evidence="3" id="KW-1185">Reference proteome</keyword>
<reference evidence="2" key="3">
    <citation type="submission" date="2025-09" db="UniProtKB">
        <authorList>
            <consortium name="Ensembl"/>
        </authorList>
    </citation>
    <scope>IDENTIFICATION</scope>
</reference>
<dbReference type="GeneID" id="103376989"/>
<dbReference type="PANTHER" id="PTHR46731">
    <property type="entry name" value="F-BOX ONLY PROTEIN 15"/>
    <property type="match status" value="1"/>
</dbReference>
<dbReference type="OMA" id="YIMEHID"/>
<dbReference type="GO" id="GO:0019005">
    <property type="term" value="C:SCF ubiquitin ligase complex"/>
    <property type="evidence" value="ECO:0007669"/>
    <property type="project" value="TreeGrafter"/>
</dbReference>
<reference evidence="2" key="2">
    <citation type="submission" date="2025-08" db="UniProtKB">
        <authorList>
            <consortium name="Ensembl"/>
        </authorList>
    </citation>
    <scope>IDENTIFICATION</scope>
</reference>